<feature type="compositionally biased region" description="Acidic residues" evidence="5">
    <location>
        <begin position="940"/>
        <end position="956"/>
    </location>
</feature>
<accession>A0A9P4Y5P4</accession>
<dbReference type="GO" id="GO:0005635">
    <property type="term" value="C:nuclear envelope"/>
    <property type="evidence" value="ECO:0007669"/>
    <property type="project" value="TreeGrafter"/>
</dbReference>
<dbReference type="Pfam" id="PF03810">
    <property type="entry name" value="IBN_N"/>
    <property type="match status" value="1"/>
</dbReference>
<organism evidence="7 8">
    <name type="scientific">Cryphonectria parasitica (strain ATCC 38755 / EP155)</name>
    <dbReference type="NCBI Taxonomy" id="660469"/>
    <lineage>
        <taxon>Eukaryota</taxon>
        <taxon>Fungi</taxon>
        <taxon>Dikarya</taxon>
        <taxon>Ascomycota</taxon>
        <taxon>Pezizomycotina</taxon>
        <taxon>Sordariomycetes</taxon>
        <taxon>Sordariomycetidae</taxon>
        <taxon>Diaporthales</taxon>
        <taxon>Cryphonectriaceae</taxon>
        <taxon>Cryphonectria-Endothia species complex</taxon>
        <taxon>Cryphonectria</taxon>
    </lineage>
</organism>
<dbReference type="Pfam" id="PF25018">
    <property type="entry name" value="HEAT_IPO9_c"/>
    <property type="match status" value="1"/>
</dbReference>
<dbReference type="SUPFAM" id="SSF48371">
    <property type="entry name" value="ARM repeat"/>
    <property type="match status" value="1"/>
</dbReference>
<evidence type="ECO:0000313" key="8">
    <source>
        <dbReference type="Proteomes" id="UP000803844"/>
    </source>
</evidence>
<dbReference type="GO" id="GO:0031267">
    <property type="term" value="F:small GTPase binding"/>
    <property type="evidence" value="ECO:0007669"/>
    <property type="project" value="InterPro"/>
</dbReference>
<dbReference type="GeneID" id="63835888"/>
<keyword evidence="2" id="KW-0813">Transport</keyword>
<evidence type="ECO:0000256" key="4">
    <source>
        <dbReference type="ARBA" id="ARBA00023242"/>
    </source>
</evidence>
<evidence type="ECO:0000256" key="3">
    <source>
        <dbReference type="ARBA" id="ARBA00022927"/>
    </source>
</evidence>
<dbReference type="OrthoDB" id="431626at2759"/>
<comment type="caution">
    <text evidence="7">The sequence shown here is derived from an EMBL/GenBank/DDBJ whole genome shotgun (WGS) entry which is preliminary data.</text>
</comment>
<dbReference type="InterPro" id="IPR001494">
    <property type="entry name" value="Importin-beta_N"/>
</dbReference>
<keyword evidence="3" id="KW-0653">Protein transport</keyword>
<evidence type="ECO:0000313" key="7">
    <source>
        <dbReference type="EMBL" id="KAF3766827.1"/>
    </source>
</evidence>
<dbReference type="InterPro" id="IPR011989">
    <property type="entry name" value="ARM-like"/>
</dbReference>
<protein>
    <submittedName>
        <fullName evidence="7">ARM repeat-containing protein</fullName>
    </submittedName>
</protein>
<evidence type="ECO:0000259" key="6">
    <source>
        <dbReference type="PROSITE" id="PS50166"/>
    </source>
</evidence>
<comment type="subcellular location">
    <subcellularLocation>
        <location evidence="1">Nucleus</location>
    </subcellularLocation>
</comment>
<feature type="domain" description="Importin N-terminal" evidence="6">
    <location>
        <begin position="23"/>
        <end position="102"/>
    </location>
</feature>
<dbReference type="SMART" id="SM00913">
    <property type="entry name" value="IBN_N"/>
    <property type="match status" value="1"/>
</dbReference>
<dbReference type="FunFam" id="1.25.10.10:FF:000373">
    <property type="entry name" value="Importin beta-5 subunit, putative"/>
    <property type="match status" value="1"/>
</dbReference>
<evidence type="ECO:0000256" key="2">
    <source>
        <dbReference type="ARBA" id="ARBA00022448"/>
    </source>
</evidence>
<sequence length="1022" mass="112196">MEDQLAQLLVDTQSPQEGPRKRAELDLLHAQTNPAFPIALADIAAHSAVATEIRQAALSYLRRLIEFNWGEEGDEDGEGPRIPIPESTKDQLRPKLLDLALRDESDRRVKSAASYVVGKIANSDFPDKWPTLLPTLLKVIPTGTDAQLYGALKVLSDIVDESLTEDQFFSAARPIIDVVYNVALSDTRKPTLRALAVLVFRGCFDLMDMVKDDHPKEVKGFADEALKGWLPFFSQVLQVQLPPVSEEPSARAYRNGIISFKLQVVKTLMKVKSVFPTLLLPQSLAFFQATWHELSLLQDQYQEHFIDTTGQGRLEDSDGLPYTLDFLILEELDFLNQCMRAAPVQKELEAQLNGRPAHEAPWVIDLMKLLVAYSRITCEEEELWDIDVSLYLAEETSVTANYTARTACGDLLIKIGEWLHGRALEGLFAYTQTQFTGQNDWRSQEACLYLFNMLLSDFQDRSEAVPPEVAQAHVELINYAAGQEQPLLRARGFIVAGTLSQGFAPANTLLDRTIQSIGSDSSELVQVACIKSVESFVTSGNVPGDRQAPMLVAINSFLDGKDMTELEDADDLLVTLAEALRAVISIDPRITIASEIKSVDSLFLIAKHGASNFQVTFMVVEAFEDLVSTLSDPTSYAALCAKVLPTIAGAFNVADMTQDDPLLTLACELLVPLVQNGSEPLPAGFVAATLPKLKNLLLQSPEGEVLRPGAEAIKYMLMHDHHQVLGWHDENGQSGLETCLLIVDRLLGPNIEDNAASEVGGLAAELVEKAGPERLGPYLEKLLQAVANRLATAEAAAFIQSLISVFARLSLVQAGDVVQFLSTIDINGQNGLQVVMSKWLENSVSFAGYDDIRQNVIALSKLYSLNDQRLAQIQVKGDMIIQPGNGRIMTRSRAKQNPDQYSSIPATLKILKVLIEELLSASGVQGAANAAAAAAAADFADADEDDGDEGWEDEPDMVNPSHAALMSMLDSGGNRTRDDETQQYLSEFFVRAAQDNIADFQHWYALLTEDEHKKLNELASSS</sequence>
<dbReference type="PROSITE" id="PS50166">
    <property type="entry name" value="IMPORTIN_B_NT"/>
    <property type="match status" value="1"/>
</dbReference>
<proteinExistence type="predicted"/>
<dbReference type="RefSeq" id="XP_040777788.1">
    <property type="nucleotide sequence ID" value="XM_040918759.1"/>
</dbReference>
<dbReference type="Proteomes" id="UP000803844">
    <property type="component" value="Unassembled WGS sequence"/>
</dbReference>
<evidence type="ECO:0000256" key="5">
    <source>
        <dbReference type="SAM" id="MobiDB-lite"/>
    </source>
</evidence>
<keyword evidence="4" id="KW-0539">Nucleus</keyword>
<dbReference type="InterPro" id="IPR016024">
    <property type="entry name" value="ARM-type_fold"/>
</dbReference>
<evidence type="ECO:0000256" key="1">
    <source>
        <dbReference type="ARBA" id="ARBA00004123"/>
    </source>
</evidence>
<feature type="region of interest" description="Disordered" evidence="5">
    <location>
        <begin position="1"/>
        <end position="20"/>
    </location>
</feature>
<dbReference type="EMBL" id="MU032346">
    <property type="protein sequence ID" value="KAF3766827.1"/>
    <property type="molecule type" value="Genomic_DNA"/>
</dbReference>
<dbReference type="AlphaFoldDB" id="A0A9P4Y5P4"/>
<dbReference type="Gene3D" id="1.25.10.10">
    <property type="entry name" value="Leucine-rich Repeat Variant"/>
    <property type="match status" value="1"/>
</dbReference>
<gene>
    <name evidence="7" type="ORF">M406DRAFT_287769</name>
</gene>
<dbReference type="PANTHER" id="PTHR10997:SF9">
    <property type="entry name" value="IMPORTIN-9"/>
    <property type="match status" value="1"/>
</dbReference>
<dbReference type="InterPro" id="IPR056840">
    <property type="entry name" value="HEAT_IPO9_central"/>
</dbReference>
<name>A0A9P4Y5P4_CRYP1</name>
<dbReference type="GO" id="GO:0006606">
    <property type="term" value="P:protein import into nucleus"/>
    <property type="evidence" value="ECO:0007669"/>
    <property type="project" value="TreeGrafter"/>
</dbReference>
<dbReference type="GO" id="GO:0005829">
    <property type="term" value="C:cytosol"/>
    <property type="evidence" value="ECO:0007669"/>
    <property type="project" value="TreeGrafter"/>
</dbReference>
<feature type="region of interest" description="Disordered" evidence="5">
    <location>
        <begin position="939"/>
        <end position="958"/>
    </location>
</feature>
<keyword evidence="8" id="KW-1185">Reference proteome</keyword>
<dbReference type="PANTHER" id="PTHR10997">
    <property type="entry name" value="IMPORTIN-7, 8, 11"/>
    <property type="match status" value="1"/>
</dbReference>
<reference evidence="7" key="1">
    <citation type="journal article" date="2020" name="Phytopathology">
        <title>Genome sequence of the chestnut blight fungus Cryphonectria parasitica EP155: A fundamental resource for an archetypical invasive plant pathogen.</title>
        <authorList>
            <person name="Crouch J.A."/>
            <person name="Dawe A."/>
            <person name="Aerts A."/>
            <person name="Barry K."/>
            <person name="Churchill A.C.L."/>
            <person name="Grimwood J."/>
            <person name="Hillman B."/>
            <person name="Milgroom M.G."/>
            <person name="Pangilinan J."/>
            <person name="Smith M."/>
            <person name="Salamov A."/>
            <person name="Schmutz J."/>
            <person name="Yadav J."/>
            <person name="Grigoriev I.V."/>
            <person name="Nuss D."/>
        </authorList>
    </citation>
    <scope>NUCLEOTIDE SEQUENCE</scope>
    <source>
        <strain evidence="7">EP155</strain>
    </source>
</reference>